<evidence type="ECO:0000313" key="2">
    <source>
        <dbReference type="Proteomes" id="UP000026915"/>
    </source>
</evidence>
<organism evidence="1 2">
    <name type="scientific">Theobroma cacao</name>
    <name type="common">Cacao</name>
    <name type="synonym">Cocoa</name>
    <dbReference type="NCBI Taxonomy" id="3641"/>
    <lineage>
        <taxon>Eukaryota</taxon>
        <taxon>Viridiplantae</taxon>
        <taxon>Streptophyta</taxon>
        <taxon>Embryophyta</taxon>
        <taxon>Tracheophyta</taxon>
        <taxon>Spermatophyta</taxon>
        <taxon>Magnoliopsida</taxon>
        <taxon>eudicotyledons</taxon>
        <taxon>Gunneridae</taxon>
        <taxon>Pentapetalae</taxon>
        <taxon>rosids</taxon>
        <taxon>malvids</taxon>
        <taxon>Malvales</taxon>
        <taxon>Malvaceae</taxon>
        <taxon>Byttnerioideae</taxon>
        <taxon>Theobroma</taxon>
    </lineage>
</organism>
<dbReference type="AlphaFoldDB" id="A0A061FBY2"/>
<dbReference type="Gramene" id="EOY14418">
    <property type="protein sequence ID" value="EOY14418"/>
    <property type="gene ID" value="TCM_033808"/>
</dbReference>
<evidence type="ECO:0000313" key="1">
    <source>
        <dbReference type="EMBL" id="EOY14418.1"/>
    </source>
</evidence>
<name>A0A061FBY2_THECC</name>
<proteinExistence type="predicted"/>
<reference evidence="1 2" key="1">
    <citation type="journal article" date="2013" name="Genome Biol.">
        <title>The genome sequence of the most widely cultivated cacao type and its use to identify candidate genes regulating pod color.</title>
        <authorList>
            <person name="Motamayor J.C."/>
            <person name="Mockaitis K."/>
            <person name="Schmutz J."/>
            <person name="Haiminen N."/>
            <person name="Iii D.L."/>
            <person name="Cornejo O."/>
            <person name="Findley S.D."/>
            <person name="Zheng P."/>
            <person name="Utro F."/>
            <person name="Royaert S."/>
            <person name="Saski C."/>
            <person name="Jenkins J."/>
            <person name="Podicheti R."/>
            <person name="Zhao M."/>
            <person name="Scheffler B.E."/>
            <person name="Stack J.C."/>
            <person name="Feltus F.A."/>
            <person name="Mustiga G.M."/>
            <person name="Amores F."/>
            <person name="Phillips W."/>
            <person name="Marelli J.P."/>
            <person name="May G.D."/>
            <person name="Shapiro H."/>
            <person name="Ma J."/>
            <person name="Bustamante C.D."/>
            <person name="Schnell R.J."/>
            <person name="Main D."/>
            <person name="Gilbert D."/>
            <person name="Parida L."/>
            <person name="Kuhn D.N."/>
        </authorList>
    </citation>
    <scope>NUCLEOTIDE SEQUENCE [LARGE SCALE GENOMIC DNA]</scope>
    <source>
        <strain evidence="2">cv. Matina 1-6</strain>
    </source>
</reference>
<dbReference type="HOGENOM" id="CLU_2324928_0_0_1"/>
<protein>
    <submittedName>
        <fullName evidence="1">Uncharacterized protein</fullName>
    </submittedName>
</protein>
<gene>
    <name evidence="1" type="ORF">TCM_033808</name>
</gene>
<dbReference type="InParanoid" id="A0A061FBY2"/>
<accession>A0A061FBY2</accession>
<dbReference type="Proteomes" id="UP000026915">
    <property type="component" value="Chromosome 8"/>
</dbReference>
<keyword evidence="2" id="KW-1185">Reference proteome</keyword>
<dbReference type="EMBL" id="CM001886">
    <property type="protein sequence ID" value="EOY14418.1"/>
    <property type="molecule type" value="Genomic_DNA"/>
</dbReference>
<sequence length="99" mass="11575">MGLKVEQQESKPKLNKERRLTLFKTLTAEEQVYGYILNKDVLKLPGIKLYLDIKLDMAKVLIWHIFNEIDTIRVTLDRVIFQHIMRDGNSSADKLATRC</sequence>